<dbReference type="EMBL" id="CP071247">
    <property type="protein sequence ID" value="QSP93584.1"/>
    <property type="molecule type" value="Genomic_DNA"/>
</dbReference>
<dbReference type="Proteomes" id="UP000663555">
    <property type="component" value="Chromosome"/>
</dbReference>
<dbReference type="GO" id="GO:0016740">
    <property type="term" value="F:transferase activity"/>
    <property type="evidence" value="ECO:0007669"/>
    <property type="project" value="UniProtKB-KW"/>
</dbReference>
<feature type="domain" description="UPF0033" evidence="4">
    <location>
        <begin position="28"/>
        <end position="52"/>
    </location>
</feature>
<evidence type="ECO:0000256" key="2">
    <source>
        <dbReference type="ARBA" id="ARBA00022490"/>
    </source>
</evidence>
<comment type="subcellular location">
    <subcellularLocation>
        <location evidence="3">Cytoplasm</location>
    </subcellularLocation>
</comment>
<dbReference type="InterPro" id="IPR022931">
    <property type="entry name" value="Sulphur_carrier_TusA"/>
</dbReference>
<dbReference type="PANTHER" id="PTHR33279">
    <property type="entry name" value="SULFUR CARRIER PROTEIN YEDF-RELATED"/>
    <property type="match status" value="1"/>
</dbReference>
<evidence type="ECO:0000313" key="5">
    <source>
        <dbReference type="EMBL" id="QSP93584.1"/>
    </source>
</evidence>
<organism evidence="5 6">
    <name type="scientific">Marinobacter salinisoli</name>
    <dbReference type="NCBI Taxonomy" id="2769486"/>
    <lineage>
        <taxon>Bacteria</taxon>
        <taxon>Pseudomonadati</taxon>
        <taxon>Pseudomonadota</taxon>
        <taxon>Gammaproteobacteria</taxon>
        <taxon>Pseudomonadales</taxon>
        <taxon>Marinobacteraceae</taxon>
        <taxon>Marinobacter</taxon>
    </lineage>
</organism>
<dbReference type="Gene3D" id="3.30.110.40">
    <property type="entry name" value="TusA-like domain"/>
    <property type="match status" value="1"/>
</dbReference>
<comment type="function">
    <text evidence="3">Sulfur carrier protein which probably makes part of a sulfur-relay system.</text>
</comment>
<dbReference type="InterPro" id="IPR036868">
    <property type="entry name" value="TusA-like_sf"/>
</dbReference>
<gene>
    <name evidence="3 5" type="primary">tusA</name>
    <name evidence="5" type="ORF">LPB19_10180</name>
</gene>
<keyword evidence="6" id="KW-1185">Reference proteome</keyword>
<keyword evidence="5" id="KW-0808">Transferase</keyword>
<dbReference type="PROSITE" id="PS01148">
    <property type="entry name" value="UPF0033"/>
    <property type="match status" value="1"/>
</dbReference>
<dbReference type="HAMAP" id="MF_00413">
    <property type="entry name" value="Thiourid_synth_A"/>
    <property type="match status" value="1"/>
</dbReference>
<proteinExistence type="inferred from homology"/>
<evidence type="ECO:0000313" key="6">
    <source>
        <dbReference type="Proteomes" id="UP000663555"/>
    </source>
</evidence>
<feature type="active site" description="Cysteine persulfide intermediate" evidence="3">
    <location>
        <position position="35"/>
    </location>
</feature>
<comment type="similarity">
    <text evidence="1 3">Belongs to the sulfur carrier protein TusA family.</text>
</comment>
<keyword evidence="2 3" id="KW-0963">Cytoplasm</keyword>
<dbReference type="Pfam" id="PF01206">
    <property type="entry name" value="TusA"/>
    <property type="match status" value="1"/>
</dbReference>
<dbReference type="InterPro" id="IPR001455">
    <property type="entry name" value="TusA-like"/>
</dbReference>
<evidence type="ECO:0000259" key="4">
    <source>
        <dbReference type="PROSITE" id="PS01148"/>
    </source>
</evidence>
<protein>
    <recommendedName>
        <fullName evidence="3">Sulfur carrier protein TusA</fullName>
    </recommendedName>
</protein>
<name>A0ABX7MQB6_9GAMM</name>
<accession>A0ABX7MQB6</accession>
<dbReference type="SUPFAM" id="SSF64307">
    <property type="entry name" value="SirA-like"/>
    <property type="match status" value="1"/>
</dbReference>
<dbReference type="PANTHER" id="PTHR33279:SF2">
    <property type="entry name" value="SULFUR CARRIER PROTEIN TUSA"/>
    <property type="match status" value="1"/>
</dbReference>
<evidence type="ECO:0000256" key="3">
    <source>
        <dbReference type="HAMAP-Rule" id="MF_00413"/>
    </source>
</evidence>
<sequence>MKKLAHFPEQSGKQQEIALTADHYDAELDARGLVCPEPVMLLHNRINDVAEGQLLRVLATDPSTTRDIPRFCQFLGHELVREQEQNGVFTYLIRKGEA</sequence>
<dbReference type="NCBIfam" id="NF001423">
    <property type="entry name" value="PRK00299.1"/>
    <property type="match status" value="1"/>
</dbReference>
<evidence type="ECO:0000256" key="1">
    <source>
        <dbReference type="ARBA" id="ARBA00008984"/>
    </source>
</evidence>
<reference evidence="5 6" key="1">
    <citation type="submission" date="2021-03" db="EMBL/GenBank/DDBJ databases">
        <title>Genome sequencing of Marinobacter sp. LPB0319.</title>
        <authorList>
            <person name="Kim J."/>
        </authorList>
    </citation>
    <scope>NUCLEOTIDE SEQUENCE [LARGE SCALE GENOMIC DNA]</scope>
    <source>
        <strain evidence="5 6">LPB0319</strain>
    </source>
</reference>